<comment type="similarity">
    <text evidence="9">Belongs to the class-III pyridoxal-phosphate-dependent aminotransferase family. BioA subfamily.</text>
</comment>
<dbReference type="EC" id="2.6.1.62" evidence="9"/>
<comment type="subcellular location">
    <subcellularLocation>
        <location evidence="9">Cytoplasm</location>
    </subcellularLocation>
</comment>
<keyword evidence="11" id="KW-1185">Reference proteome</keyword>
<dbReference type="EMBL" id="JBHUIW010000001">
    <property type="protein sequence ID" value="MFD2180599.1"/>
    <property type="molecule type" value="Genomic_DNA"/>
</dbReference>
<dbReference type="Gene3D" id="3.90.1150.10">
    <property type="entry name" value="Aspartate Aminotransferase, domain 1"/>
    <property type="match status" value="1"/>
</dbReference>
<dbReference type="PIRSF" id="PIRSF000521">
    <property type="entry name" value="Transaminase_4ab_Lys_Orn"/>
    <property type="match status" value="1"/>
</dbReference>
<comment type="cofactor">
    <cofactor evidence="1 9">
        <name>pyridoxal 5'-phosphate</name>
        <dbReference type="ChEBI" id="CHEBI:597326"/>
    </cofactor>
</comment>
<evidence type="ECO:0000313" key="10">
    <source>
        <dbReference type="EMBL" id="MFD2180599.1"/>
    </source>
</evidence>
<dbReference type="PANTHER" id="PTHR42684">
    <property type="entry name" value="ADENOSYLMETHIONINE-8-AMINO-7-OXONONANOATE AMINOTRANSFERASE"/>
    <property type="match status" value="1"/>
</dbReference>
<feature type="binding site" evidence="9">
    <location>
        <position position="152"/>
    </location>
    <ligand>
        <name>substrate</name>
    </ligand>
</feature>
<feature type="binding site" evidence="9">
    <location>
        <position position="280"/>
    </location>
    <ligand>
        <name>substrate</name>
    </ligand>
</feature>
<feature type="binding site" evidence="9">
    <location>
        <position position="246"/>
    </location>
    <ligand>
        <name>pyridoxal 5'-phosphate</name>
        <dbReference type="ChEBI" id="CHEBI:597326"/>
    </ligand>
</feature>
<dbReference type="CDD" id="cd00610">
    <property type="entry name" value="OAT_like"/>
    <property type="match status" value="1"/>
</dbReference>
<dbReference type="NCBIfam" id="TIGR00508">
    <property type="entry name" value="bioA"/>
    <property type="match status" value="1"/>
</dbReference>
<reference evidence="11" key="1">
    <citation type="journal article" date="2019" name="Int. J. Syst. Evol. Microbiol.">
        <title>The Global Catalogue of Microorganisms (GCM) 10K type strain sequencing project: providing services to taxonomists for standard genome sequencing and annotation.</title>
        <authorList>
            <consortium name="The Broad Institute Genomics Platform"/>
            <consortium name="The Broad Institute Genome Sequencing Center for Infectious Disease"/>
            <person name="Wu L."/>
            <person name="Ma J."/>
        </authorList>
    </citation>
    <scope>NUCLEOTIDE SEQUENCE [LARGE SCALE GENOMIC DNA]</scope>
    <source>
        <strain evidence="11">CGMCC 1.6774</strain>
    </source>
</reference>
<evidence type="ECO:0000256" key="9">
    <source>
        <dbReference type="HAMAP-Rule" id="MF_00834"/>
    </source>
</evidence>
<gene>
    <name evidence="9" type="primary">bioA</name>
    <name evidence="10" type="ORF">ACFSOX_00400</name>
</gene>
<evidence type="ECO:0000256" key="2">
    <source>
        <dbReference type="ARBA" id="ARBA00005063"/>
    </source>
</evidence>
<feature type="binding site" evidence="9">
    <location>
        <begin position="315"/>
        <end position="316"/>
    </location>
    <ligand>
        <name>pyridoxal 5'-phosphate</name>
        <dbReference type="ChEBI" id="CHEBI:597326"/>
    </ligand>
</feature>
<feature type="binding site" evidence="9">
    <location>
        <begin position="119"/>
        <end position="120"/>
    </location>
    <ligand>
        <name>pyridoxal 5'-phosphate</name>
        <dbReference type="ChEBI" id="CHEBI:597326"/>
    </ligand>
</feature>
<evidence type="ECO:0000256" key="4">
    <source>
        <dbReference type="ARBA" id="ARBA00022679"/>
    </source>
</evidence>
<proteinExistence type="inferred from homology"/>
<keyword evidence="9" id="KW-0963">Cytoplasm</keyword>
<dbReference type="RefSeq" id="WP_378475816.1">
    <property type="nucleotide sequence ID" value="NZ_JBHUIW010000001.1"/>
</dbReference>
<feature type="binding site" evidence="9">
    <location>
        <position position="59"/>
    </location>
    <ligand>
        <name>substrate</name>
    </ligand>
</feature>
<name>A0ABW5ACM6_9BRAD</name>
<dbReference type="Pfam" id="PF00202">
    <property type="entry name" value="Aminotran_3"/>
    <property type="match status" value="1"/>
</dbReference>
<dbReference type="Gene3D" id="3.40.640.10">
    <property type="entry name" value="Type I PLP-dependent aspartate aminotransferase-like (Major domain)"/>
    <property type="match status" value="1"/>
</dbReference>
<accession>A0ABW5ACM6</accession>
<comment type="caution">
    <text evidence="10">The sequence shown here is derived from an EMBL/GenBank/DDBJ whole genome shotgun (WGS) entry which is preliminary data.</text>
</comment>
<evidence type="ECO:0000256" key="1">
    <source>
        <dbReference type="ARBA" id="ARBA00001933"/>
    </source>
</evidence>
<dbReference type="InterPro" id="IPR005815">
    <property type="entry name" value="BioA"/>
</dbReference>
<dbReference type="HAMAP" id="MF_00834">
    <property type="entry name" value="BioA"/>
    <property type="match status" value="1"/>
</dbReference>
<evidence type="ECO:0000256" key="5">
    <source>
        <dbReference type="ARBA" id="ARBA00022691"/>
    </source>
</evidence>
<dbReference type="InterPro" id="IPR015422">
    <property type="entry name" value="PyrdxlP-dep_Trfase_small"/>
</dbReference>
<dbReference type="PANTHER" id="PTHR42684:SF17">
    <property type="entry name" value="ADENOSYLMETHIONINE-8-AMINO-7-OXONONANOATE AMINOTRANSFERASE"/>
    <property type="match status" value="1"/>
</dbReference>
<evidence type="ECO:0000256" key="7">
    <source>
        <dbReference type="ARBA" id="ARBA00022898"/>
    </source>
</evidence>
<evidence type="ECO:0000313" key="11">
    <source>
        <dbReference type="Proteomes" id="UP001597314"/>
    </source>
</evidence>
<evidence type="ECO:0000256" key="6">
    <source>
        <dbReference type="ARBA" id="ARBA00022756"/>
    </source>
</evidence>
<protein>
    <recommendedName>
        <fullName evidence="9">Adenosylmethionine-8-amino-7-oxononanoate aminotransferase</fullName>
        <ecNumber evidence="9">2.6.1.62</ecNumber>
    </recommendedName>
    <alternativeName>
        <fullName evidence="9">7,8-diamino-pelargonic acid aminotransferase</fullName>
        <shortName evidence="9">DAPA AT</shortName>
        <shortName evidence="9">DAPA aminotransferase</shortName>
    </alternativeName>
    <alternativeName>
        <fullName evidence="9">7,8-diaminononanoate synthase</fullName>
        <shortName evidence="9">DANS</shortName>
    </alternativeName>
    <alternativeName>
        <fullName evidence="9">Diaminopelargonic acid synthase</fullName>
    </alternativeName>
</protein>
<comment type="subunit">
    <text evidence="9">Homodimer.</text>
</comment>
<feature type="site" description="Participates in the substrate recognition with KAPA and in a stacking interaction with the adenine ring of SAM" evidence="9">
    <location>
        <position position="24"/>
    </location>
</feature>
<feature type="binding site" evidence="9">
    <location>
        <position position="397"/>
    </location>
    <ligand>
        <name>substrate</name>
    </ligand>
</feature>
<feature type="binding site" evidence="9">
    <location>
        <position position="314"/>
    </location>
    <ligand>
        <name>substrate</name>
    </ligand>
</feature>
<keyword evidence="5 9" id="KW-0949">S-adenosyl-L-methionine</keyword>
<comment type="catalytic activity">
    <reaction evidence="8 9">
        <text>(8S)-8-amino-7-oxononanoate + S-adenosyl-L-methionine = S-adenosyl-4-methylsulfanyl-2-oxobutanoate + (7R,8S)-7,8-diammoniononanoate</text>
        <dbReference type="Rhea" id="RHEA:16861"/>
        <dbReference type="ChEBI" id="CHEBI:16490"/>
        <dbReference type="ChEBI" id="CHEBI:59789"/>
        <dbReference type="ChEBI" id="CHEBI:149468"/>
        <dbReference type="ChEBI" id="CHEBI:149469"/>
        <dbReference type="EC" id="2.6.1.62"/>
    </reaction>
</comment>
<dbReference type="NCBIfam" id="NF004624">
    <property type="entry name" value="PRK05964.1"/>
    <property type="match status" value="1"/>
</dbReference>
<keyword evidence="3 9" id="KW-0032">Aminotransferase</keyword>
<dbReference type="Proteomes" id="UP001597314">
    <property type="component" value="Unassembled WGS sequence"/>
</dbReference>
<evidence type="ECO:0000256" key="8">
    <source>
        <dbReference type="ARBA" id="ARBA00048449"/>
    </source>
</evidence>
<comment type="pathway">
    <text evidence="2 9">Cofactor biosynthesis; biotin biosynthesis; 7,8-diaminononanoate from 8-amino-7-oxononanoate (SAM route): step 1/1.</text>
</comment>
<dbReference type="SUPFAM" id="SSF53383">
    <property type="entry name" value="PLP-dependent transferases"/>
    <property type="match status" value="1"/>
</dbReference>
<dbReference type="InterPro" id="IPR015421">
    <property type="entry name" value="PyrdxlP-dep_Trfase_major"/>
</dbReference>
<dbReference type="InterPro" id="IPR005814">
    <property type="entry name" value="Aminotrans_3"/>
</dbReference>
<comment type="function">
    <text evidence="9">Catalyzes the transfer of the alpha-amino group from S-adenosyl-L-methionine (SAM) to 7-keto-8-aminopelargonic acid (KAPA) to form 7,8-diaminopelargonic acid (DAPA). It is the only aminotransferase known to utilize SAM as an amino donor.</text>
</comment>
<keyword evidence="4 9" id="KW-0808">Transferase</keyword>
<evidence type="ECO:0000256" key="3">
    <source>
        <dbReference type="ARBA" id="ARBA00022576"/>
    </source>
</evidence>
<dbReference type="GO" id="GO:0004015">
    <property type="term" value="F:adenosylmethionine-8-amino-7-oxononanoate transaminase activity"/>
    <property type="evidence" value="ECO:0007669"/>
    <property type="project" value="UniProtKB-EC"/>
</dbReference>
<keyword evidence="7 9" id="KW-0663">Pyridoxal phosphate</keyword>
<keyword evidence="6 9" id="KW-0093">Biotin biosynthesis</keyword>
<dbReference type="InterPro" id="IPR015424">
    <property type="entry name" value="PyrdxlP-dep_Trfase"/>
</dbReference>
<feature type="modified residue" description="N6-(pyridoxal phosphate)lysine" evidence="9">
    <location>
        <position position="280"/>
    </location>
</feature>
<organism evidence="10 11">
    <name type="scientific">Rhodoplanes azumiensis</name>
    <dbReference type="NCBI Taxonomy" id="1897628"/>
    <lineage>
        <taxon>Bacteria</taxon>
        <taxon>Pseudomonadati</taxon>
        <taxon>Pseudomonadota</taxon>
        <taxon>Alphaproteobacteria</taxon>
        <taxon>Hyphomicrobiales</taxon>
        <taxon>Nitrobacteraceae</taxon>
        <taxon>Rhodoplanes</taxon>
    </lineage>
</organism>
<sequence>MGHAGVAEPPSWWTRGRDRVWLPYAQMKTAAPPLPVAATRGSRIVLADGRELVDGVASWWTACHGYNHPHIRMAVARQLETMPHVMLGGLLHEPAAQLATRLAALLPGDLGRVFFSDSGSVAVEVAMKMAVQFWINSGVRGRTRFVAFRGGYHGDTTATMAVCDPDDGMHRLFKGLLPEHLITDLPRDAATTAALDRLLGERADEIAGIIVEPLVQGAGGMLFHDAAVLTRLRALADRHGTLLIFDEVFTGFGRTGAMFSCAPVEQGGAGVVPDIVTLGKALSGGTLPLAATVASERVFKAFWSDDAMAALMHGPTFMGNPLACAAANASLDLFEREPRLAQVKAIAAQMTDQLAPCRDLPGVVDVRVRGAIGVVELDTIDVPALKARFVDEGVYVRPFGRIVYLTPAFTIGEADLSRLTGAIVKVLSPR</sequence>